<evidence type="ECO:0000313" key="2">
    <source>
        <dbReference type="EMBL" id="AST93032.1"/>
    </source>
</evidence>
<sequence length="312" mass="35870">MQGYIKDFRKELESSVWMMPPLYHRTWQYLKYKVNHQDNRIPMRDGTFLTIKAGQHLTSVRDIAKNIGWYEGVKWQEPNPKTVSTILSWLEKQSMISIDRGKGNRQYTLITLINWESYQSNNVEGNSEVTDREHLVDINKNDKECIKNDKDIAAATNAHATEDSDGVPTTDPLRGDPVPSGEISHTSEQAIKVLLDRFIQLRAYGFDFSPADERAAYEILNANVPIEDALIYLKERFDNYKPKHSRDRINSLSYCVGYILDKHQQKLDSKKLAKRRIQEHGNPKHGGNLKEAAVENESITGGRVGWIRKSKV</sequence>
<reference evidence="2 3" key="1">
    <citation type="submission" date="2016-12" db="EMBL/GenBank/DDBJ databases">
        <title>The whole genome sequencing and assembly of Bacillus cohnii DSM 6307T strain.</title>
        <authorList>
            <person name="Lee Y.-J."/>
            <person name="Yi H."/>
            <person name="Bahn Y.-S."/>
            <person name="Kim J.F."/>
            <person name="Lee D.-W."/>
        </authorList>
    </citation>
    <scope>NUCLEOTIDE SEQUENCE [LARGE SCALE GENOMIC DNA]</scope>
    <source>
        <strain evidence="2 3">DSM 6307</strain>
    </source>
</reference>
<dbReference type="STRING" id="1314751.GCA_001591425_00772"/>
<gene>
    <name evidence="2" type="ORF">BC6307_18095</name>
</gene>
<keyword evidence="3" id="KW-1185">Reference proteome</keyword>
<proteinExistence type="predicted"/>
<organism evidence="2 3">
    <name type="scientific">Sutcliffiella cohnii</name>
    <dbReference type="NCBI Taxonomy" id="33932"/>
    <lineage>
        <taxon>Bacteria</taxon>
        <taxon>Bacillati</taxon>
        <taxon>Bacillota</taxon>
        <taxon>Bacilli</taxon>
        <taxon>Bacillales</taxon>
        <taxon>Bacillaceae</taxon>
        <taxon>Sutcliffiella</taxon>
    </lineage>
</organism>
<evidence type="ECO:0000256" key="1">
    <source>
        <dbReference type="SAM" id="MobiDB-lite"/>
    </source>
</evidence>
<feature type="region of interest" description="Disordered" evidence="1">
    <location>
        <begin position="157"/>
        <end position="184"/>
    </location>
</feature>
<name>A0A223KU64_9BACI</name>
<evidence type="ECO:0000313" key="3">
    <source>
        <dbReference type="Proteomes" id="UP000215224"/>
    </source>
</evidence>
<dbReference type="KEGG" id="bcoh:BC6307_18095"/>
<accession>A0A223KU64</accession>
<protein>
    <submittedName>
        <fullName evidence="2">Uncharacterized protein</fullName>
    </submittedName>
</protein>
<dbReference type="RefSeq" id="WP_066412382.1">
    <property type="nucleotide sequence ID" value="NZ_CP018866.1"/>
</dbReference>
<dbReference type="Proteomes" id="UP000215224">
    <property type="component" value="Chromosome"/>
</dbReference>
<dbReference type="AlphaFoldDB" id="A0A223KU64"/>
<dbReference type="EMBL" id="CP018866">
    <property type="protein sequence ID" value="AST93032.1"/>
    <property type="molecule type" value="Genomic_DNA"/>
</dbReference>